<keyword evidence="5" id="KW-1185">Reference proteome</keyword>
<dbReference type="GO" id="GO:0006412">
    <property type="term" value="P:translation"/>
    <property type="evidence" value="ECO:0007669"/>
    <property type="project" value="InterPro"/>
</dbReference>
<dbReference type="GeneID" id="19881840"/>
<organism evidence="4 5">
    <name type="scientific">Vittaforma corneae (strain ATCC 50505)</name>
    <name type="common">Microsporidian parasite</name>
    <name type="synonym">Nosema corneum</name>
    <dbReference type="NCBI Taxonomy" id="993615"/>
    <lineage>
        <taxon>Eukaryota</taxon>
        <taxon>Fungi</taxon>
        <taxon>Fungi incertae sedis</taxon>
        <taxon>Microsporidia</taxon>
        <taxon>Nosematidae</taxon>
        <taxon>Vittaforma</taxon>
    </lineage>
</organism>
<dbReference type="Pfam" id="PF00410">
    <property type="entry name" value="Ribosomal_S8"/>
    <property type="match status" value="1"/>
</dbReference>
<gene>
    <name evidence="4" type="ORF">VICG_01129</name>
</gene>
<dbReference type="GO" id="GO:1990904">
    <property type="term" value="C:ribonucleoprotein complex"/>
    <property type="evidence" value="ECO:0007669"/>
    <property type="project" value="UniProtKB-KW"/>
</dbReference>
<dbReference type="AlphaFoldDB" id="L2GN90"/>
<name>L2GN90_VITCO</name>
<evidence type="ECO:0000313" key="5">
    <source>
        <dbReference type="Proteomes" id="UP000011082"/>
    </source>
</evidence>
<accession>L2GN90</accession>
<dbReference type="Gene3D" id="3.30.1490.10">
    <property type="match status" value="1"/>
</dbReference>
<dbReference type="STRING" id="993615.L2GN90"/>
<dbReference type="InParanoid" id="L2GN90"/>
<dbReference type="GO" id="GO:0005840">
    <property type="term" value="C:ribosome"/>
    <property type="evidence" value="ECO:0007669"/>
    <property type="project" value="UniProtKB-KW"/>
</dbReference>
<dbReference type="SUPFAM" id="SSF56047">
    <property type="entry name" value="Ribosomal protein S8"/>
    <property type="match status" value="1"/>
</dbReference>
<dbReference type="GO" id="GO:0003735">
    <property type="term" value="F:structural constituent of ribosome"/>
    <property type="evidence" value="ECO:0007669"/>
    <property type="project" value="InterPro"/>
</dbReference>
<keyword evidence="2" id="KW-0689">Ribosomal protein</keyword>
<evidence type="ECO:0000256" key="1">
    <source>
        <dbReference type="ARBA" id="ARBA00006471"/>
    </source>
</evidence>
<proteinExistence type="inferred from homology"/>
<reference evidence="5" key="1">
    <citation type="submission" date="2011-05" db="EMBL/GenBank/DDBJ databases">
        <title>The genome sequence of Vittaforma corneae strain ATCC 50505.</title>
        <authorList>
            <consortium name="The Broad Institute Genome Sequencing Platform"/>
            <person name="Cuomo C."/>
            <person name="Didier E."/>
            <person name="Bowers L."/>
            <person name="Young S.K."/>
            <person name="Zeng Q."/>
            <person name="Gargeya S."/>
            <person name="Fitzgerald M."/>
            <person name="Haas B."/>
            <person name="Abouelleil A."/>
            <person name="Alvarado L."/>
            <person name="Arachchi H.M."/>
            <person name="Berlin A."/>
            <person name="Chapman S.B."/>
            <person name="Gearin G."/>
            <person name="Goldberg J."/>
            <person name="Griggs A."/>
            <person name="Gujja S."/>
            <person name="Hansen M."/>
            <person name="Heiman D."/>
            <person name="Howarth C."/>
            <person name="Larimer J."/>
            <person name="Lui A."/>
            <person name="MacDonald P.J.P."/>
            <person name="McCowen C."/>
            <person name="Montmayeur A."/>
            <person name="Murphy C."/>
            <person name="Neiman D."/>
            <person name="Pearson M."/>
            <person name="Priest M."/>
            <person name="Roberts A."/>
            <person name="Saif S."/>
            <person name="Shea T."/>
            <person name="Sisk P."/>
            <person name="Stolte C."/>
            <person name="Sykes S."/>
            <person name="Wortman J."/>
            <person name="Nusbaum C."/>
            <person name="Birren B."/>
        </authorList>
    </citation>
    <scope>NUCLEOTIDE SEQUENCE [LARGE SCALE GENOMIC DNA]</scope>
    <source>
        <strain evidence="5">ATCC 50505</strain>
    </source>
</reference>
<evidence type="ECO:0000256" key="3">
    <source>
        <dbReference type="ARBA" id="ARBA00023274"/>
    </source>
</evidence>
<dbReference type="OrthoDB" id="10250260at2759"/>
<comment type="similarity">
    <text evidence="1">Belongs to the universal ribosomal protein uS8 family.</text>
</comment>
<evidence type="ECO:0008006" key="6">
    <source>
        <dbReference type="Google" id="ProtNLM"/>
    </source>
</evidence>
<evidence type="ECO:0000256" key="2">
    <source>
        <dbReference type="ARBA" id="ARBA00022980"/>
    </source>
</evidence>
<dbReference type="FunCoup" id="L2GN90">
    <property type="interactions" value="159"/>
</dbReference>
<dbReference type="Proteomes" id="UP000011082">
    <property type="component" value="Unassembled WGS sequence"/>
</dbReference>
<protein>
    <recommendedName>
        <fullName evidence="6">Ribosomal protein S8</fullName>
    </recommendedName>
</protein>
<dbReference type="RefSeq" id="XP_007604575.1">
    <property type="nucleotide sequence ID" value="XM_007604513.1"/>
</dbReference>
<dbReference type="PANTHER" id="PTHR11758">
    <property type="entry name" value="40S RIBOSOMAL PROTEIN S15A"/>
    <property type="match status" value="1"/>
</dbReference>
<keyword evidence="3" id="KW-0687">Ribonucleoprotein</keyword>
<dbReference type="EMBL" id="JH370138">
    <property type="protein sequence ID" value="ELA41777.1"/>
    <property type="molecule type" value="Genomic_DNA"/>
</dbReference>
<evidence type="ECO:0000313" key="4">
    <source>
        <dbReference type="EMBL" id="ELA41777.1"/>
    </source>
</evidence>
<dbReference type="InterPro" id="IPR000630">
    <property type="entry name" value="Ribosomal_uS8"/>
</dbReference>
<sequence>MSDLANACRAINNAARAKKRQVFIKFISNETKHFLIEMKKHGYISSLSFVQSLNKEKALVGLNGRLTKCGAICPRFMYAANQVLETANRLKPARQFGHVLFNTHRGYLDQNEAVQARIGGAIIGFFY</sequence>
<dbReference type="HOGENOM" id="CLU_098428_1_1_1"/>
<dbReference type="InterPro" id="IPR035987">
    <property type="entry name" value="Ribosomal_uS8_sf"/>
</dbReference>
<dbReference type="VEuPathDB" id="MicrosporidiaDB:VICG_01129"/>
<dbReference type="OMA" id="LPAKNFG"/>
<dbReference type="Gene3D" id="3.30.1370.30">
    <property type="match status" value="1"/>
</dbReference>